<comment type="caution">
    <text evidence="1">The sequence shown here is derived from an EMBL/GenBank/DDBJ whole genome shotgun (WGS) entry which is preliminary data.</text>
</comment>
<reference evidence="1 2" key="1">
    <citation type="journal article" date="2019" name="PLoS Negl. Trop. Dis.">
        <title>Whole genome sequencing of Entamoeba nuttalli reveals mammalian host-related molecular signatures and a novel octapeptide-repeat surface protein.</title>
        <authorList>
            <person name="Tanaka M."/>
            <person name="Makiuchi T."/>
            <person name="Komiyama T."/>
            <person name="Shiina T."/>
            <person name="Osaki K."/>
            <person name="Tachibana H."/>
        </authorList>
    </citation>
    <scope>NUCLEOTIDE SEQUENCE [LARGE SCALE GENOMIC DNA]</scope>
    <source>
        <strain evidence="1 2">P19-061405</strain>
    </source>
</reference>
<name>A0ABQ0DN98_9EUKA</name>
<keyword evidence="2" id="KW-1185">Reference proteome</keyword>
<proteinExistence type="predicted"/>
<protein>
    <submittedName>
        <fullName evidence="1">Uncharacterized protein</fullName>
    </submittedName>
</protein>
<gene>
    <name evidence="1" type="ORF">ENUP19_0190G0003</name>
</gene>
<dbReference type="Proteomes" id="UP001628156">
    <property type="component" value="Unassembled WGS sequence"/>
</dbReference>
<sequence>MNRPSPLKRSKFFDLSVKEIDKNDSQEEECPYLQENNGMNSFLFSYKLNDYEVEMNTSQNIQSNETNDFTNTLMFEMTL</sequence>
<organism evidence="1 2">
    <name type="scientific">Entamoeba nuttalli</name>
    <dbReference type="NCBI Taxonomy" id="412467"/>
    <lineage>
        <taxon>Eukaryota</taxon>
        <taxon>Amoebozoa</taxon>
        <taxon>Evosea</taxon>
        <taxon>Archamoebae</taxon>
        <taxon>Mastigamoebida</taxon>
        <taxon>Entamoebidae</taxon>
        <taxon>Entamoeba</taxon>
    </lineage>
</organism>
<dbReference type="EMBL" id="BAAFRS010000190">
    <property type="protein sequence ID" value="GAB1224326.1"/>
    <property type="molecule type" value="Genomic_DNA"/>
</dbReference>
<evidence type="ECO:0000313" key="1">
    <source>
        <dbReference type="EMBL" id="GAB1224326.1"/>
    </source>
</evidence>
<accession>A0ABQ0DN98</accession>
<evidence type="ECO:0000313" key="2">
    <source>
        <dbReference type="Proteomes" id="UP001628156"/>
    </source>
</evidence>